<name>A0A2K4ZMJ8_9FIRM</name>
<proteinExistence type="predicted"/>
<protein>
    <submittedName>
        <fullName evidence="2">Putative AAA-ATPase</fullName>
    </submittedName>
</protein>
<sequence>MGIYFNPGNKGFQEILQSEYIDKSGLITLINNTVETMAKLTCISRPRRFGKSYAAKMLCAYYDCSCDSHALFDDKEIAQTEGYLAHLNQYQVINLDITGFVSEATTMDMPLLNVPNMIADAVHRELTESYPELAGKSLTDAMIGCVEQSGKEFVFIIDEWDALIREAKGDAAVQKKYLNFLRGWFKNSSFTPKVVAAAYMTGILPIKKDGSQSAISDFIEYPILDPNGFAEFTGFTEDEVKKLCEGHGMSFEDAKKWYDGYEFSDIGAIYNPYSVMLAMRKRKFGSYWQRTSAAESLLTYINMDFEGLQEIVSRLISGEEIEVDTESFENDFETFKSRDDVLTLLIHLGYLTWHEEDGTVRIPNEEVRGEFRKILKGTNANRKWMELISRSRKLLEDTIAGKEEAVIKAIEEIRDTQYAPTFYNNEQALRYVIKFAYIAAVDQYLKVEELPSGKGVADVVYLPKRSSMLPALVVELKWNKSSEGAIRQIKEKNYPAALEEYGGEVVMAGINYDAKKKIHSCLIERRH</sequence>
<evidence type="ECO:0000313" key="2">
    <source>
        <dbReference type="EMBL" id="SOY31670.1"/>
    </source>
</evidence>
<dbReference type="InterPro" id="IPR012547">
    <property type="entry name" value="PDDEXK_9"/>
</dbReference>
<feature type="domain" description="AAA-ATPase-like" evidence="1">
    <location>
        <begin position="12"/>
        <end position="210"/>
    </location>
</feature>
<evidence type="ECO:0000259" key="1">
    <source>
        <dbReference type="Pfam" id="PF09820"/>
    </source>
</evidence>
<dbReference type="RefSeq" id="WP_103241659.1">
    <property type="nucleotide sequence ID" value="NZ_JANJZD010000030.1"/>
</dbReference>
<evidence type="ECO:0000313" key="3">
    <source>
        <dbReference type="Proteomes" id="UP000236311"/>
    </source>
</evidence>
<dbReference type="InterPro" id="IPR027417">
    <property type="entry name" value="P-loop_NTPase"/>
</dbReference>
<dbReference type="AlphaFoldDB" id="A0A2K4ZMJ8"/>
<dbReference type="InterPro" id="IPR018631">
    <property type="entry name" value="AAA-ATPase-like_dom"/>
</dbReference>
<dbReference type="SUPFAM" id="SSF52540">
    <property type="entry name" value="P-loop containing nucleoside triphosphate hydrolases"/>
    <property type="match status" value="1"/>
</dbReference>
<dbReference type="EMBL" id="OFSM01000029">
    <property type="protein sequence ID" value="SOY31670.1"/>
    <property type="molecule type" value="Genomic_DNA"/>
</dbReference>
<accession>A0A2K4ZMJ8</accession>
<dbReference type="OrthoDB" id="1650748at2"/>
<reference evidence="2 3" key="1">
    <citation type="submission" date="2018-01" db="EMBL/GenBank/DDBJ databases">
        <authorList>
            <person name="Gaut B.S."/>
            <person name="Morton B.R."/>
            <person name="Clegg M.T."/>
            <person name="Duvall M.R."/>
        </authorList>
    </citation>
    <scope>NUCLEOTIDE SEQUENCE [LARGE SCALE GENOMIC DNA]</scope>
    <source>
        <strain evidence="2">GP69</strain>
    </source>
</reference>
<dbReference type="PANTHER" id="PTHR34825">
    <property type="entry name" value="CONSERVED PROTEIN, WITH A WEAK D-GALACTARATE DEHYDRATASE/ALTRONATE HYDROLASE DOMAIN"/>
    <property type="match status" value="1"/>
</dbReference>
<keyword evidence="3" id="KW-1185">Reference proteome</keyword>
<organism evidence="2 3">
    <name type="scientific">Acetatifactor muris</name>
    <dbReference type="NCBI Taxonomy" id="879566"/>
    <lineage>
        <taxon>Bacteria</taxon>
        <taxon>Bacillati</taxon>
        <taxon>Bacillota</taxon>
        <taxon>Clostridia</taxon>
        <taxon>Lachnospirales</taxon>
        <taxon>Lachnospiraceae</taxon>
        <taxon>Acetatifactor</taxon>
    </lineage>
</organism>
<dbReference type="Pfam" id="PF09820">
    <property type="entry name" value="AAA-ATPase_like"/>
    <property type="match status" value="1"/>
</dbReference>
<dbReference type="Proteomes" id="UP000236311">
    <property type="component" value="Unassembled WGS sequence"/>
</dbReference>
<gene>
    <name evidence="2" type="ORF">AMURIS_04415</name>
</gene>
<dbReference type="PANTHER" id="PTHR34825:SF1">
    <property type="entry name" value="AAA-ATPASE-LIKE DOMAIN-CONTAINING PROTEIN"/>
    <property type="match status" value="1"/>
</dbReference>
<dbReference type="Pfam" id="PF08011">
    <property type="entry name" value="PDDEXK_9"/>
    <property type="match status" value="1"/>
</dbReference>